<evidence type="ECO:0000313" key="1">
    <source>
        <dbReference type="EMBL" id="CRK86599.1"/>
    </source>
</evidence>
<organism evidence="1 2">
    <name type="scientific">Clunio marinus</name>
    <dbReference type="NCBI Taxonomy" id="568069"/>
    <lineage>
        <taxon>Eukaryota</taxon>
        <taxon>Metazoa</taxon>
        <taxon>Ecdysozoa</taxon>
        <taxon>Arthropoda</taxon>
        <taxon>Hexapoda</taxon>
        <taxon>Insecta</taxon>
        <taxon>Pterygota</taxon>
        <taxon>Neoptera</taxon>
        <taxon>Endopterygota</taxon>
        <taxon>Diptera</taxon>
        <taxon>Nematocera</taxon>
        <taxon>Chironomoidea</taxon>
        <taxon>Chironomidae</taxon>
        <taxon>Clunio</taxon>
    </lineage>
</organism>
<proteinExistence type="predicted"/>
<dbReference type="EMBL" id="CVRI01000002">
    <property type="protein sequence ID" value="CRK86599.1"/>
    <property type="molecule type" value="Genomic_DNA"/>
</dbReference>
<evidence type="ECO:0000313" key="2">
    <source>
        <dbReference type="Proteomes" id="UP000183832"/>
    </source>
</evidence>
<sequence>MRHHHKRQLCMRRSIKSDLVSVSKNMHMLFTCKVVHLRHVQVTNVTVLSSISYEHNEFSHIAIN</sequence>
<keyword evidence="2" id="KW-1185">Reference proteome</keyword>
<dbReference type="AlphaFoldDB" id="A0A1J1HF57"/>
<accession>A0A1J1HF57</accession>
<name>A0A1J1HF57_9DIPT</name>
<gene>
    <name evidence="1" type="ORF">CLUMA_CG000437</name>
</gene>
<protein>
    <submittedName>
        <fullName evidence="1">CLUMA_CG000437, isoform A</fullName>
    </submittedName>
</protein>
<dbReference type="Proteomes" id="UP000183832">
    <property type="component" value="Unassembled WGS sequence"/>
</dbReference>
<reference evidence="1 2" key="1">
    <citation type="submission" date="2015-04" db="EMBL/GenBank/DDBJ databases">
        <authorList>
            <person name="Syromyatnikov M.Y."/>
            <person name="Popov V.N."/>
        </authorList>
    </citation>
    <scope>NUCLEOTIDE SEQUENCE [LARGE SCALE GENOMIC DNA]</scope>
</reference>